<dbReference type="PANTHER" id="PTHR24346">
    <property type="entry name" value="MAP/MICROTUBULE AFFINITY-REGULATING KINASE"/>
    <property type="match status" value="1"/>
</dbReference>
<comment type="catalytic activity">
    <reaction evidence="13">
        <text>L-seryl-[protein] + ATP = O-phospho-L-seryl-[protein] + ADP + H(+)</text>
        <dbReference type="Rhea" id="RHEA:17989"/>
        <dbReference type="Rhea" id="RHEA-COMP:9863"/>
        <dbReference type="Rhea" id="RHEA-COMP:11604"/>
        <dbReference type="ChEBI" id="CHEBI:15378"/>
        <dbReference type="ChEBI" id="CHEBI:29999"/>
        <dbReference type="ChEBI" id="CHEBI:30616"/>
        <dbReference type="ChEBI" id="CHEBI:83421"/>
        <dbReference type="ChEBI" id="CHEBI:456216"/>
        <dbReference type="EC" id="2.7.11.1"/>
    </reaction>
</comment>
<dbReference type="InterPro" id="IPR000719">
    <property type="entry name" value="Prot_kinase_dom"/>
</dbReference>
<evidence type="ECO:0000256" key="12">
    <source>
        <dbReference type="ARBA" id="ARBA00047899"/>
    </source>
</evidence>
<protein>
    <recommendedName>
        <fullName evidence="3">non-specific serine/threonine protein kinase</fullName>
        <ecNumber evidence="3">2.7.11.1</ecNumber>
    </recommendedName>
</protein>
<dbReference type="InterPro" id="IPR017441">
    <property type="entry name" value="Protein_kinase_ATP_BS"/>
</dbReference>
<dbReference type="SMART" id="SM00220">
    <property type="entry name" value="S_TKc"/>
    <property type="match status" value="1"/>
</dbReference>
<dbReference type="Gene3D" id="3.30.310.80">
    <property type="entry name" value="Kinase associated domain 1, KA1"/>
    <property type="match status" value="1"/>
</dbReference>
<comment type="caution">
    <text evidence="17">The sequence shown here is derived from an EMBL/GenBank/DDBJ whole genome shotgun (WGS) entry which is preliminary data.</text>
</comment>
<dbReference type="PANTHER" id="PTHR24346:SF107">
    <property type="entry name" value="SERINE_THREONINE-PROTEIN KINASE CHK1"/>
    <property type="match status" value="1"/>
</dbReference>
<dbReference type="Proteomes" id="UP001107558">
    <property type="component" value="Chromosome 2"/>
</dbReference>
<comment type="similarity">
    <text evidence="2">Belongs to the protein kinase superfamily. CAMK Ser/Thr protein kinase family. NIM1 subfamily.</text>
</comment>
<dbReference type="GO" id="GO:0004674">
    <property type="term" value="F:protein serine/threonine kinase activity"/>
    <property type="evidence" value="ECO:0007669"/>
    <property type="project" value="UniProtKB-KW"/>
</dbReference>
<dbReference type="FunFam" id="3.30.200.20:FF:000229">
    <property type="entry name" value="Serine/threonine-protein kinase Chk1"/>
    <property type="match status" value="1"/>
</dbReference>
<evidence type="ECO:0000256" key="13">
    <source>
        <dbReference type="ARBA" id="ARBA00048679"/>
    </source>
</evidence>
<dbReference type="PROSITE" id="PS50011">
    <property type="entry name" value="PROTEIN_KINASE_DOM"/>
    <property type="match status" value="1"/>
</dbReference>
<dbReference type="PROSITE" id="PS00108">
    <property type="entry name" value="PROTEIN_KINASE_ST"/>
    <property type="match status" value="1"/>
</dbReference>
<evidence type="ECO:0000256" key="11">
    <source>
        <dbReference type="ARBA" id="ARBA00023306"/>
    </source>
</evidence>
<evidence type="ECO:0000256" key="15">
    <source>
        <dbReference type="RuleBase" id="RU000304"/>
    </source>
</evidence>
<evidence type="ECO:0000256" key="2">
    <source>
        <dbReference type="ARBA" id="ARBA00010791"/>
    </source>
</evidence>
<evidence type="ECO:0000256" key="10">
    <source>
        <dbReference type="ARBA" id="ARBA00023242"/>
    </source>
</evidence>
<dbReference type="GO" id="GO:0005737">
    <property type="term" value="C:cytoplasm"/>
    <property type="evidence" value="ECO:0007669"/>
    <property type="project" value="TreeGrafter"/>
</dbReference>
<dbReference type="OrthoDB" id="539158at2759"/>
<keyword evidence="6 14" id="KW-0547">Nucleotide-binding</keyword>
<reference evidence="17" key="1">
    <citation type="submission" date="2021-03" db="EMBL/GenBank/DDBJ databases">
        <title>Chromosome level genome of the anhydrobiotic midge Polypedilum vanderplanki.</title>
        <authorList>
            <person name="Yoshida Y."/>
            <person name="Kikawada T."/>
            <person name="Gusev O."/>
        </authorList>
    </citation>
    <scope>NUCLEOTIDE SEQUENCE</scope>
    <source>
        <strain evidence="17">NIAS01</strain>
        <tissue evidence="17">Whole body or cell culture</tissue>
    </source>
</reference>
<keyword evidence="8" id="KW-0418">Kinase</keyword>
<accession>A0A9J6BZS2</accession>
<dbReference type="AlphaFoldDB" id="A0A9J6BZS2"/>
<feature type="domain" description="Protein kinase" evidence="16">
    <location>
        <begin position="17"/>
        <end position="273"/>
    </location>
</feature>
<keyword evidence="9 14" id="KW-0067">ATP-binding</keyword>
<dbReference type="GO" id="GO:0005634">
    <property type="term" value="C:nucleus"/>
    <property type="evidence" value="ECO:0007669"/>
    <property type="project" value="UniProtKB-SubCell"/>
</dbReference>
<evidence type="ECO:0000256" key="3">
    <source>
        <dbReference type="ARBA" id="ARBA00012513"/>
    </source>
</evidence>
<keyword evidence="5" id="KW-0808">Transferase</keyword>
<comment type="catalytic activity">
    <reaction evidence="12">
        <text>L-threonyl-[protein] + ATP = O-phospho-L-threonyl-[protein] + ADP + H(+)</text>
        <dbReference type="Rhea" id="RHEA:46608"/>
        <dbReference type="Rhea" id="RHEA-COMP:11060"/>
        <dbReference type="Rhea" id="RHEA-COMP:11605"/>
        <dbReference type="ChEBI" id="CHEBI:15378"/>
        <dbReference type="ChEBI" id="CHEBI:30013"/>
        <dbReference type="ChEBI" id="CHEBI:30616"/>
        <dbReference type="ChEBI" id="CHEBI:61977"/>
        <dbReference type="ChEBI" id="CHEBI:456216"/>
        <dbReference type="EC" id="2.7.11.1"/>
    </reaction>
</comment>
<name>A0A9J6BZS2_POLVA</name>
<sequence>MTSQGSSEVTREFVENWNLCQTLGEGAYGEVKLLINKNTSEAIAMKMVDLERHPDAMASVKKEVCIQKILSHKHILKFYGKRSQNNIEYIFLEYAAGGELFDRIEPDVGMEITQAQRYFNQILAGVEYLHKRGIAHRDLKPENILIDDHNNIKICDFGMATVYRLKGRERLLDKKCGTMPYVAPEVLVKPYHAEPADLWACGIILVTMLGGELPWDSPTNGDRQYLLWKENQATTLTPWTKFDALSLSFLKKILVPNPEKRLTLEKMKQHKWCQNQGSTTGRSRDVCDGLASPAAKRLKSNLDFYNTNLDDSHARMFSHSQPPLSFSKDEDNADLLTVEARNDYCFSQPAMLDDLLLCSQLNGTQGSNVSTNPFQRLVKRMTRFFVSTKCDETIKRLTSVVDRLGWTWKINDNSTVTISTVDRRKIQLIFKAILLEMDGKLLVDFRLSKGCGLDFKRNFIKIKGSKEISEAILDIPINFSLATAVV</sequence>
<feature type="binding site" evidence="14">
    <location>
        <position position="46"/>
    </location>
    <ligand>
        <name>ATP</name>
        <dbReference type="ChEBI" id="CHEBI:30616"/>
    </ligand>
</feature>
<dbReference type="FunFam" id="1.10.510.10:FF:000301">
    <property type="entry name" value="Serine/threonine-protein kinase Chk1"/>
    <property type="match status" value="1"/>
</dbReference>
<evidence type="ECO:0000256" key="14">
    <source>
        <dbReference type="PROSITE-ProRule" id="PRU10141"/>
    </source>
</evidence>
<evidence type="ECO:0000259" key="16">
    <source>
        <dbReference type="PROSITE" id="PS50011"/>
    </source>
</evidence>
<evidence type="ECO:0000256" key="6">
    <source>
        <dbReference type="ARBA" id="ARBA00022741"/>
    </source>
</evidence>
<evidence type="ECO:0000256" key="5">
    <source>
        <dbReference type="ARBA" id="ARBA00022679"/>
    </source>
</evidence>
<organism evidence="17 18">
    <name type="scientific">Polypedilum vanderplanki</name>
    <name type="common">Sleeping chironomid midge</name>
    <dbReference type="NCBI Taxonomy" id="319348"/>
    <lineage>
        <taxon>Eukaryota</taxon>
        <taxon>Metazoa</taxon>
        <taxon>Ecdysozoa</taxon>
        <taxon>Arthropoda</taxon>
        <taxon>Hexapoda</taxon>
        <taxon>Insecta</taxon>
        <taxon>Pterygota</taxon>
        <taxon>Neoptera</taxon>
        <taxon>Endopterygota</taxon>
        <taxon>Diptera</taxon>
        <taxon>Nematocera</taxon>
        <taxon>Chironomoidea</taxon>
        <taxon>Chironomidae</taxon>
        <taxon>Chironominae</taxon>
        <taxon>Polypedilum</taxon>
        <taxon>Polypedilum</taxon>
    </lineage>
</organism>
<dbReference type="GO" id="GO:0033314">
    <property type="term" value="P:mitotic DNA replication checkpoint signaling"/>
    <property type="evidence" value="ECO:0007669"/>
    <property type="project" value="UniProtKB-ARBA"/>
</dbReference>
<dbReference type="EC" id="2.7.11.1" evidence="3"/>
<proteinExistence type="inferred from homology"/>
<comment type="subcellular location">
    <subcellularLocation>
        <location evidence="1">Nucleus</location>
    </subcellularLocation>
</comment>
<dbReference type="SUPFAM" id="SSF56112">
    <property type="entry name" value="Protein kinase-like (PK-like)"/>
    <property type="match status" value="1"/>
</dbReference>
<dbReference type="GO" id="GO:0005524">
    <property type="term" value="F:ATP binding"/>
    <property type="evidence" value="ECO:0007669"/>
    <property type="project" value="UniProtKB-UniRule"/>
</dbReference>
<keyword evidence="4 15" id="KW-0723">Serine/threonine-protein kinase</keyword>
<dbReference type="GO" id="GO:0000077">
    <property type="term" value="P:DNA damage checkpoint signaling"/>
    <property type="evidence" value="ECO:0007669"/>
    <property type="project" value="InterPro"/>
</dbReference>
<evidence type="ECO:0000313" key="18">
    <source>
        <dbReference type="Proteomes" id="UP001107558"/>
    </source>
</evidence>
<evidence type="ECO:0000256" key="8">
    <source>
        <dbReference type="ARBA" id="ARBA00022777"/>
    </source>
</evidence>
<keyword evidence="10" id="KW-0539">Nucleus</keyword>
<dbReference type="EMBL" id="JADBJN010000002">
    <property type="protein sequence ID" value="KAG5675168.1"/>
    <property type="molecule type" value="Genomic_DNA"/>
</dbReference>
<keyword evidence="11" id="KW-0131">Cell cycle</keyword>
<keyword evidence="7" id="KW-0227">DNA damage</keyword>
<evidence type="ECO:0000313" key="17">
    <source>
        <dbReference type="EMBL" id="KAG5675168.1"/>
    </source>
</evidence>
<keyword evidence="18" id="KW-1185">Reference proteome</keyword>
<dbReference type="Gene3D" id="3.30.200.20">
    <property type="entry name" value="Phosphorylase Kinase, domain 1"/>
    <property type="match status" value="1"/>
</dbReference>
<evidence type="ECO:0000256" key="7">
    <source>
        <dbReference type="ARBA" id="ARBA00022763"/>
    </source>
</evidence>
<dbReference type="InterPro" id="IPR008271">
    <property type="entry name" value="Ser/Thr_kinase_AS"/>
</dbReference>
<evidence type="ECO:0000256" key="4">
    <source>
        <dbReference type="ARBA" id="ARBA00022527"/>
    </source>
</evidence>
<dbReference type="Gene3D" id="1.10.510.10">
    <property type="entry name" value="Transferase(Phosphotransferase) domain 1"/>
    <property type="match status" value="1"/>
</dbReference>
<evidence type="ECO:0000256" key="1">
    <source>
        <dbReference type="ARBA" id="ARBA00004123"/>
    </source>
</evidence>
<dbReference type="InterPro" id="IPR011009">
    <property type="entry name" value="Kinase-like_dom_sf"/>
</dbReference>
<evidence type="ECO:0000256" key="9">
    <source>
        <dbReference type="ARBA" id="ARBA00022840"/>
    </source>
</evidence>
<dbReference type="CDD" id="cd14069">
    <property type="entry name" value="STKc_Chk1"/>
    <property type="match status" value="1"/>
</dbReference>
<gene>
    <name evidence="17" type="ORF">PVAND_005093</name>
</gene>
<dbReference type="InterPro" id="IPR034670">
    <property type="entry name" value="Chk1_catalytic_dom"/>
</dbReference>
<dbReference type="PROSITE" id="PS00107">
    <property type="entry name" value="PROTEIN_KINASE_ATP"/>
    <property type="match status" value="1"/>
</dbReference>
<dbReference type="Pfam" id="PF00069">
    <property type="entry name" value="Pkinase"/>
    <property type="match status" value="1"/>
</dbReference>